<organism evidence="1">
    <name type="scientific">metagenome</name>
    <dbReference type="NCBI Taxonomy" id="256318"/>
    <lineage>
        <taxon>unclassified sequences</taxon>
        <taxon>metagenomes</taxon>
    </lineage>
</organism>
<dbReference type="SUPFAM" id="SSF56784">
    <property type="entry name" value="HAD-like"/>
    <property type="match status" value="1"/>
</dbReference>
<dbReference type="InterPro" id="IPR006439">
    <property type="entry name" value="HAD-SF_hydro_IA"/>
</dbReference>
<dbReference type="GO" id="GO:0016787">
    <property type="term" value="F:hydrolase activity"/>
    <property type="evidence" value="ECO:0007669"/>
    <property type="project" value="UniProtKB-KW"/>
</dbReference>
<reference evidence="1" key="1">
    <citation type="submission" date="2015-08" db="EMBL/GenBank/DDBJ databases">
        <authorList>
            <person name="Babu N.S."/>
            <person name="Beckwith C.J."/>
            <person name="Beseler K.G."/>
            <person name="Brison A."/>
            <person name="Carone J.V."/>
            <person name="Caskin T.P."/>
            <person name="Diamond M."/>
            <person name="Durham M.E."/>
            <person name="Foxe J.M."/>
            <person name="Go M."/>
            <person name="Henderson B.A."/>
            <person name="Jones I.B."/>
            <person name="McGettigan J.A."/>
            <person name="Micheletti S.J."/>
            <person name="Nasrallah M.E."/>
            <person name="Ortiz D."/>
            <person name="Piller C.R."/>
            <person name="Privatt S.R."/>
            <person name="Schneider S.L."/>
            <person name="Sharp S."/>
            <person name="Smith T.C."/>
            <person name="Stanton J.D."/>
            <person name="Ullery H.E."/>
            <person name="Wilson R.J."/>
            <person name="Serrano M.G."/>
            <person name="Buck G."/>
            <person name="Lee V."/>
            <person name="Wang Y."/>
            <person name="Carvalho R."/>
            <person name="Voegtly L."/>
            <person name="Shi R."/>
            <person name="Duckworth R."/>
            <person name="Johnson A."/>
            <person name="Loviza R."/>
            <person name="Walstead R."/>
            <person name="Shah Z."/>
            <person name="Kiflezghi M."/>
            <person name="Wade K."/>
            <person name="Ball S.L."/>
            <person name="Bradley K.W."/>
            <person name="Asai D.J."/>
            <person name="Bowman C.A."/>
            <person name="Russell D.A."/>
            <person name="Pope W.H."/>
            <person name="Jacobs-Sera D."/>
            <person name="Hendrix R.W."/>
            <person name="Hatfull G.F."/>
        </authorList>
    </citation>
    <scope>NUCLEOTIDE SEQUENCE</scope>
</reference>
<dbReference type="PANTHER" id="PTHR43611:SF3">
    <property type="entry name" value="FLAVIN MONONUCLEOTIDE HYDROLASE 1, CHLOROPLATIC"/>
    <property type="match status" value="1"/>
</dbReference>
<evidence type="ECO:0000313" key="1">
    <source>
        <dbReference type="EMBL" id="CUR55127.1"/>
    </source>
</evidence>
<proteinExistence type="predicted"/>
<dbReference type="InterPro" id="IPR036412">
    <property type="entry name" value="HAD-like_sf"/>
</dbReference>
<keyword evidence="1" id="KW-0378">Hydrolase</keyword>
<dbReference type="NCBIfam" id="TIGR01509">
    <property type="entry name" value="HAD-SF-IA-v3"/>
    <property type="match status" value="1"/>
</dbReference>
<dbReference type="PRINTS" id="PR00413">
    <property type="entry name" value="HADHALOGNASE"/>
</dbReference>
<dbReference type="InterPro" id="IPR023214">
    <property type="entry name" value="HAD_sf"/>
</dbReference>
<sequence>MIRHVLFDADGVLQTRPGGWVGPLRPLLGERSEAFLADVMGAEEAGLHGREDFVAVLGSIMAAYGLSGAPADLYAELWLEIGVDEAMLALVHELRAAGLGVHLGTNQQWPRAAYMRESLGYDQLFDESFYSCELGIAKPAPGFFLAAVSTIGAAAGEVLFVDDLAVNVAGAQAAGLAAEQWTLADGLGVLRERLEGHGILAC</sequence>
<dbReference type="Gene3D" id="3.40.50.1000">
    <property type="entry name" value="HAD superfamily/HAD-like"/>
    <property type="match status" value="1"/>
</dbReference>
<protein>
    <submittedName>
        <fullName evidence="1">HAD-superfamily hydrolase, subfamily IA, variant 3</fullName>
    </submittedName>
</protein>
<dbReference type="EMBL" id="CZKA01000016">
    <property type="protein sequence ID" value="CUR55127.1"/>
    <property type="molecule type" value="Genomic_DNA"/>
</dbReference>
<gene>
    <name evidence="1" type="ORF">NOCA2230047</name>
</gene>
<dbReference type="PANTHER" id="PTHR43611">
    <property type="entry name" value="ALPHA-D-GLUCOSE 1-PHOSPHATE PHOSPHATASE"/>
    <property type="match status" value="1"/>
</dbReference>
<name>A0A2P2BZC6_9ZZZZ</name>
<dbReference type="AlphaFoldDB" id="A0A2P2BZC6"/>
<dbReference type="Pfam" id="PF00702">
    <property type="entry name" value="Hydrolase"/>
    <property type="match status" value="1"/>
</dbReference>
<accession>A0A2P2BZC6</accession>